<dbReference type="SUPFAM" id="SSF51735">
    <property type="entry name" value="NAD(P)-binding Rossmann-fold domains"/>
    <property type="match status" value="1"/>
</dbReference>
<dbReference type="PANTHER" id="PTHR43677:SF11">
    <property type="entry name" value="ZINC-CONTAINING ALCOHOL DEHYDROGENASE"/>
    <property type="match status" value="1"/>
</dbReference>
<dbReference type="PANTHER" id="PTHR43677">
    <property type="entry name" value="SHORT-CHAIN DEHYDROGENASE/REDUCTASE"/>
    <property type="match status" value="1"/>
</dbReference>
<proteinExistence type="predicted"/>
<evidence type="ECO:0000313" key="2">
    <source>
        <dbReference type="EMBL" id="ADP74532.1"/>
    </source>
</evidence>
<dbReference type="KEGG" id="gmc:GY4MC1_1758"/>
<dbReference type="InterPro" id="IPR020843">
    <property type="entry name" value="ER"/>
</dbReference>
<dbReference type="SMART" id="SM00829">
    <property type="entry name" value="PKS_ER"/>
    <property type="match status" value="1"/>
</dbReference>
<dbReference type="InterPro" id="IPR036291">
    <property type="entry name" value="NAD(P)-bd_dom_sf"/>
</dbReference>
<gene>
    <name evidence="2" type="ORF">GY4MC1_1758</name>
</gene>
<name>A0A7U4DKX0_GEOS0</name>
<reference evidence="2" key="1">
    <citation type="submission" date="2010-10" db="EMBL/GenBank/DDBJ databases">
        <title>Complete sequence of chromosome of Geobacillus sp. Y4.1MC1.</title>
        <authorList>
            <consortium name="US DOE Joint Genome Institute"/>
            <person name="Lucas S."/>
            <person name="Copeland A."/>
            <person name="Lapidus A."/>
            <person name="Cheng J.-F."/>
            <person name="Bruce D."/>
            <person name="Goodwin L."/>
            <person name="Pitluck S."/>
            <person name="Chertkov O."/>
            <person name="Zhang X."/>
            <person name="Detter J.C."/>
            <person name="Han C."/>
            <person name="Tapia R."/>
            <person name="Land M."/>
            <person name="Hauser L."/>
            <person name="Jeffries C."/>
            <person name="Kyrpides N."/>
            <person name="Ivanova N."/>
            <person name="Ovchinnikova G."/>
            <person name="Brumm P."/>
            <person name="Mead D."/>
            <person name="Woyke T."/>
        </authorList>
    </citation>
    <scope>NUCLEOTIDE SEQUENCE [LARGE SCALE GENOMIC DNA]</scope>
    <source>
        <strain evidence="2">Y4.1MC1</strain>
    </source>
</reference>
<dbReference type="SUPFAM" id="SSF50129">
    <property type="entry name" value="GroES-like"/>
    <property type="match status" value="1"/>
</dbReference>
<dbReference type="AlphaFoldDB" id="A0A7U4DKX0"/>
<accession>A0A7U4DKX0</accession>
<protein>
    <submittedName>
        <fullName evidence="2">Alcohol dehydrogenase zinc-binding domain protein</fullName>
    </submittedName>
</protein>
<organism evidence="2">
    <name type="scientific">Geobacillus sp. (strain Y4.1MC1)</name>
    <dbReference type="NCBI Taxonomy" id="581103"/>
    <lineage>
        <taxon>Bacteria</taxon>
        <taxon>Bacillati</taxon>
        <taxon>Bacillota</taxon>
        <taxon>Bacilli</taxon>
        <taxon>Bacillales</taxon>
        <taxon>Anoxybacillaceae</taxon>
        <taxon>Geobacillus</taxon>
    </lineage>
</organism>
<evidence type="ECO:0000259" key="1">
    <source>
        <dbReference type="SMART" id="SM00829"/>
    </source>
</evidence>
<dbReference type="Gene3D" id="3.90.180.10">
    <property type="entry name" value="Medium-chain alcohol dehydrogenases, catalytic domain"/>
    <property type="match status" value="1"/>
</dbReference>
<feature type="domain" description="Enoyl reductase (ER)" evidence="1">
    <location>
        <begin position="10"/>
        <end position="341"/>
    </location>
</feature>
<sequence length="344" mass="37121">MKAAVLHKFGEVPRYEEFPDPVPGPDEVLIKVKAVALENVDKVMAEGKHFATRQFFSQLPAIVGFDGIGELPDGKIVGFGGIKPPYGAMAEKAVVPKTSTVPVPEGIDAVTAAALPASALTSLFPLKWGAKLQQGETVLINGATGVSGKLAVQIAKLLGAGRVVGTGRNPESLKRVLELGADAVIDLKQSDEELADSFKKEAGEGYDVILDFLWGRPTEILLKTFVPHELVPASRRVRLVQIGEKVRVCDDFAWLRATVRLVQIGEKAGSTISLSADTLRTSGLEIYGAAAGWAPEAINEATNQVWEWIKEGKLSMDIETVPLKEIESVWKRTDFHGKRIVIIP</sequence>
<dbReference type="Pfam" id="PF00107">
    <property type="entry name" value="ADH_zinc_N"/>
    <property type="match status" value="1"/>
</dbReference>
<dbReference type="InterPro" id="IPR011032">
    <property type="entry name" value="GroES-like_sf"/>
</dbReference>
<dbReference type="InterPro" id="IPR051397">
    <property type="entry name" value="Zn-ADH-like_protein"/>
</dbReference>
<dbReference type="EMBL" id="CP002293">
    <property type="protein sequence ID" value="ADP74532.1"/>
    <property type="molecule type" value="Genomic_DNA"/>
</dbReference>
<dbReference type="InterPro" id="IPR013149">
    <property type="entry name" value="ADH-like_C"/>
</dbReference>
<dbReference type="GO" id="GO:0016491">
    <property type="term" value="F:oxidoreductase activity"/>
    <property type="evidence" value="ECO:0007669"/>
    <property type="project" value="InterPro"/>
</dbReference>